<evidence type="ECO:0000313" key="2">
    <source>
        <dbReference type="EMBL" id="PKW27562.1"/>
    </source>
</evidence>
<organism evidence="2 3">
    <name type="scientific">Phycicoccus duodecadis</name>
    <dbReference type="NCBI Taxonomy" id="173053"/>
    <lineage>
        <taxon>Bacteria</taxon>
        <taxon>Bacillati</taxon>
        <taxon>Actinomycetota</taxon>
        <taxon>Actinomycetes</taxon>
        <taxon>Micrococcales</taxon>
        <taxon>Intrasporangiaceae</taxon>
        <taxon>Phycicoccus</taxon>
    </lineage>
</organism>
<keyword evidence="1" id="KW-0812">Transmembrane</keyword>
<dbReference type="EMBL" id="PJNE01000001">
    <property type="protein sequence ID" value="PKW27562.1"/>
    <property type="molecule type" value="Genomic_DNA"/>
</dbReference>
<feature type="transmembrane region" description="Helical" evidence="1">
    <location>
        <begin position="57"/>
        <end position="82"/>
    </location>
</feature>
<dbReference type="Proteomes" id="UP000233781">
    <property type="component" value="Unassembled WGS sequence"/>
</dbReference>
<keyword evidence="1" id="KW-0472">Membrane</keyword>
<evidence type="ECO:0000256" key="1">
    <source>
        <dbReference type="SAM" id="Phobius"/>
    </source>
</evidence>
<sequence length="102" mass="10394">MRSLELALQGAGKVLLASLVFGAGLPVVYALAMRALTLGSTSTIGADGSVRRHQSALGRLVAGVLVLLVLGAIVLGLMLIVASGFGKAVSFEHVIPTIVDKK</sequence>
<keyword evidence="3" id="KW-1185">Reference proteome</keyword>
<dbReference type="OrthoDB" id="3177419at2"/>
<keyword evidence="1" id="KW-1133">Transmembrane helix</keyword>
<dbReference type="RefSeq" id="WP_101395970.1">
    <property type="nucleotide sequence ID" value="NZ_PJNE01000001.1"/>
</dbReference>
<name>A0A2N3YL37_9MICO</name>
<feature type="transmembrane region" description="Helical" evidence="1">
    <location>
        <begin position="14"/>
        <end position="36"/>
    </location>
</feature>
<gene>
    <name evidence="2" type="ORF">ATL31_2409</name>
</gene>
<comment type="caution">
    <text evidence="2">The sequence shown here is derived from an EMBL/GenBank/DDBJ whole genome shotgun (WGS) entry which is preliminary data.</text>
</comment>
<accession>A0A2N3YL37</accession>
<dbReference type="AlphaFoldDB" id="A0A2N3YL37"/>
<evidence type="ECO:0008006" key="4">
    <source>
        <dbReference type="Google" id="ProtNLM"/>
    </source>
</evidence>
<protein>
    <recommendedName>
        <fullName evidence="4">Transmembrane protein</fullName>
    </recommendedName>
</protein>
<evidence type="ECO:0000313" key="3">
    <source>
        <dbReference type="Proteomes" id="UP000233781"/>
    </source>
</evidence>
<reference evidence="2 3" key="1">
    <citation type="submission" date="2017-12" db="EMBL/GenBank/DDBJ databases">
        <title>Sequencing the genomes of 1000 Actinobacteria strains.</title>
        <authorList>
            <person name="Klenk H.-P."/>
        </authorList>
    </citation>
    <scope>NUCLEOTIDE SEQUENCE [LARGE SCALE GENOMIC DNA]</scope>
    <source>
        <strain evidence="2 3">DSM 12806</strain>
    </source>
</reference>
<proteinExistence type="predicted"/>